<feature type="transmembrane region" description="Helical" evidence="1">
    <location>
        <begin position="38"/>
        <end position="57"/>
    </location>
</feature>
<name>A0ABS4P0V6_9BACL</name>
<dbReference type="Proteomes" id="UP000773462">
    <property type="component" value="Unassembled WGS sequence"/>
</dbReference>
<dbReference type="EMBL" id="JAGGLV010000024">
    <property type="protein sequence ID" value="MBP2115167.1"/>
    <property type="molecule type" value="Genomic_DNA"/>
</dbReference>
<gene>
    <name evidence="2" type="ORF">J2Z70_005353</name>
</gene>
<reference evidence="2 3" key="1">
    <citation type="submission" date="2021-03" db="EMBL/GenBank/DDBJ databases">
        <title>Genomic Encyclopedia of Type Strains, Phase IV (KMG-IV): sequencing the most valuable type-strain genomes for metagenomic binning, comparative biology and taxonomic classification.</title>
        <authorList>
            <person name="Goeker M."/>
        </authorList>
    </citation>
    <scope>NUCLEOTIDE SEQUENCE [LARGE SCALE GENOMIC DNA]</scope>
    <source>
        <strain evidence="2 3">DSM 101953</strain>
    </source>
</reference>
<organism evidence="2 3">
    <name type="scientific">Paenibacillus silagei</name>
    <dbReference type="NCBI Taxonomy" id="1670801"/>
    <lineage>
        <taxon>Bacteria</taxon>
        <taxon>Bacillati</taxon>
        <taxon>Bacillota</taxon>
        <taxon>Bacilli</taxon>
        <taxon>Bacillales</taxon>
        <taxon>Paenibacillaceae</taxon>
        <taxon>Paenibacillus</taxon>
    </lineage>
</organism>
<dbReference type="RefSeq" id="WP_209878112.1">
    <property type="nucleotide sequence ID" value="NZ_JAGGLV010000024.1"/>
</dbReference>
<keyword evidence="3" id="KW-1185">Reference proteome</keyword>
<keyword evidence="1" id="KW-0472">Membrane</keyword>
<keyword evidence="1" id="KW-0812">Transmembrane</keyword>
<keyword evidence="1" id="KW-1133">Transmembrane helix</keyword>
<accession>A0ABS4P0V6</accession>
<protein>
    <submittedName>
        <fullName evidence="2">Type II secretory pathway component PulM</fullName>
    </submittedName>
</protein>
<sequence length="58" mass="6799">MWLSGSVAQAGSRSGFRKVPVRRQGLPRRYRRRYGRENEAVLILVLFLLLIVVLFYFS</sequence>
<comment type="caution">
    <text evidence="2">The sequence shown here is derived from an EMBL/GenBank/DDBJ whole genome shotgun (WGS) entry which is preliminary data.</text>
</comment>
<proteinExistence type="predicted"/>
<evidence type="ECO:0000313" key="2">
    <source>
        <dbReference type="EMBL" id="MBP2115167.1"/>
    </source>
</evidence>
<evidence type="ECO:0000313" key="3">
    <source>
        <dbReference type="Proteomes" id="UP000773462"/>
    </source>
</evidence>
<evidence type="ECO:0000256" key="1">
    <source>
        <dbReference type="SAM" id="Phobius"/>
    </source>
</evidence>